<gene>
    <name evidence="4" type="ORF">VC82_2958</name>
</gene>
<dbReference type="OrthoDB" id="9779730at2"/>
<evidence type="ECO:0000256" key="1">
    <source>
        <dbReference type="ARBA" id="ARBA00022679"/>
    </source>
</evidence>
<evidence type="ECO:0000256" key="2">
    <source>
        <dbReference type="ARBA" id="ARBA00022777"/>
    </source>
</evidence>
<dbReference type="KEGG" id="mlt:VC82_2958"/>
<dbReference type="PATRIC" id="fig|516051.4.peg.3030"/>
<dbReference type="PANTHER" id="PTHR10584:SF166">
    <property type="entry name" value="RIBOKINASE"/>
    <property type="match status" value="1"/>
</dbReference>
<dbReference type="RefSeq" id="WP_045803029.1">
    <property type="nucleotide sequence ID" value="NZ_CP011071.1"/>
</dbReference>
<organism evidence="4 5">
    <name type="scientific">Flagellimonas lutaonensis</name>
    <dbReference type="NCBI Taxonomy" id="516051"/>
    <lineage>
        <taxon>Bacteria</taxon>
        <taxon>Pseudomonadati</taxon>
        <taxon>Bacteroidota</taxon>
        <taxon>Flavobacteriia</taxon>
        <taxon>Flavobacteriales</taxon>
        <taxon>Flavobacteriaceae</taxon>
        <taxon>Flagellimonas</taxon>
    </lineage>
</organism>
<keyword evidence="1" id="KW-0808">Transferase</keyword>
<proteinExistence type="predicted"/>
<keyword evidence="5" id="KW-1185">Reference proteome</keyword>
<dbReference type="STRING" id="516051.VC82_2958"/>
<feature type="domain" description="Carbohydrate kinase PfkB" evidence="3">
    <location>
        <begin position="169"/>
        <end position="303"/>
    </location>
</feature>
<dbReference type="SUPFAM" id="SSF53613">
    <property type="entry name" value="Ribokinase-like"/>
    <property type="match status" value="1"/>
</dbReference>
<dbReference type="InterPro" id="IPR029056">
    <property type="entry name" value="Ribokinase-like"/>
</dbReference>
<dbReference type="EMBL" id="CP011071">
    <property type="protein sequence ID" value="AKA36502.1"/>
    <property type="molecule type" value="Genomic_DNA"/>
</dbReference>
<name>A0A0D5YVZ9_9FLAO</name>
<keyword evidence="2 4" id="KW-0418">Kinase</keyword>
<evidence type="ECO:0000313" key="4">
    <source>
        <dbReference type="EMBL" id="AKA36502.1"/>
    </source>
</evidence>
<dbReference type="InterPro" id="IPR011611">
    <property type="entry name" value="PfkB_dom"/>
</dbReference>
<dbReference type="PANTHER" id="PTHR10584">
    <property type="entry name" value="SUGAR KINASE"/>
    <property type="match status" value="1"/>
</dbReference>
<accession>A0A0D5YVZ9</accession>
<dbReference type="GO" id="GO:0016301">
    <property type="term" value="F:kinase activity"/>
    <property type="evidence" value="ECO:0007669"/>
    <property type="project" value="UniProtKB-KW"/>
</dbReference>
<sequence>MPKYNVAVLGPIPRDHITTHHGEVIEKYGCATHTAIGISKLLGNEGTVYLVSHVRKKDEDAVKQLLAPYSNINVDHITSDADQGDVIKLRFVDQNKRLEKQTGFMNPIVPEDIKELMHCDVFVCVPITDYEVPLETLKYIKENSNGKIIFDAHGPTNTLTITGDRLIRFWVDRDQWLPYIDVLKMNLEESMCCWFEKEYDVEDLGEFETHTTDHLPKLAEHVLNKGVESLIVTLDAEGGAVFFKEDGNIRHEMVKSVKVEHVIDTTGCGDSFAGGLGFGLLEEPNNYIRAAKYANALGALRTQGRTFEVFKSKKETDRLIVENYGEV</sequence>
<protein>
    <submittedName>
        <fullName evidence="4">Carbohydrate kinase, PfkB family protein</fullName>
    </submittedName>
</protein>
<dbReference type="Proteomes" id="UP000032726">
    <property type="component" value="Chromosome"/>
</dbReference>
<dbReference type="HOGENOM" id="CLU_810486_0_0_10"/>
<reference evidence="4 5" key="1">
    <citation type="submission" date="2015-03" db="EMBL/GenBank/DDBJ databases">
        <title>Complete genome sequence of Muricauda lutaonensis CC-HSB-11T, isolated from a coastal hot spring.</title>
        <authorList>
            <person name="Kim K.M."/>
        </authorList>
    </citation>
    <scope>NUCLEOTIDE SEQUENCE [LARGE SCALE GENOMIC DNA]</scope>
    <source>
        <strain evidence="4 5">CC-HSB-11</strain>
    </source>
</reference>
<dbReference type="Pfam" id="PF00294">
    <property type="entry name" value="PfkB"/>
    <property type="match status" value="1"/>
</dbReference>
<evidence type="ECO:0000313" key="5">
    <source>
        <dbReference type="Proteomes" id="UP000032726"/>
    </source>
</evidence>
<dbReference type="Gene3D" id="3.40.1190.20">
    <property type="match status" value="1"/>
</dbReference>
<evidence type="ECO:0000259" key="3">
    <source>
        <dbReference type="Pfam" id="PF00294"/>
    </source>
</evidence>
<dbReference type="AlphaFoldDB" id="A0A0D5YVZ9"/>